<feature type="transmembrane region" description="Helical" evidence="7">
    <location>
        <begin position="82"/>
        <end position="108"/>
    </location>
</feature>
<proteinExistence type="inferred from homology"/>
<name>A0AA39CVT8_9EURO</name>
<evidence type="ECO:0000256" key="1">
    <source>
        <dbReference type="ARBA" id="ARBA00004651"/>
    </source>
</evidence>
<evidence type="ECO:0000256" key="7">
    <source>
        <dbReference type="SAM" id="Phobius"/>
    </source>
</evidence>
<evidence type="ECO:0000256" key="2">
    <source>
        <dbReference type="ARBA" id="ARBA00008806"/>
    </source>
</evidence>
<keyword evidence="4 7" id="KW-0812">Transmembrane</keyword>
<dbReference type="CDD" id="cd01127">
    <property type="entry name" value="TrwB_TraG_TraD_VirD4"/>
    <property type="match status" value="1"/>
</dbReference>
<dbReference type="AlphaFoldDB" id="A0AA39CVT8"/>
<dbReference type="Pfam" id="PF02534">
    <property type="entry name" value="T4SS-DNA_transf"/>
    <property type="match status" value="1"/>
</dbReference>
<keyword evidence="6 7" id="KW-0472">Membrane</keyword>
<evidence type="ECO:0000256" key="3">
    <source>
        <dbReference type="ARBA" id="ARBA00022475"/>
    </source>
</evidence>
<organism evidence="8">
    <name type="scientific">Knufia peltigerae</name>
    <dbReference type="NCBI Taxonomy" id="1002370"/>
    <lineage>
        <taxon>Eukaryota</taxon>
        <taxon>Fungi</taxon>
        <taxon>Dikarya</taxon>
        <taxon>Ascomycota</taxon>
        <taxon>Pezizomycotina</taxon>
        <taxon>Eurotiomycetes</taxon>
        <taxon>Chaetothyriomycetidae</taxon>
        <taxon>Chaetothyriales</taxon>
        <taxon>Trichomeriaceae</taxon>
        <taxon>Knufia</taxon>
    </lineage>
</organism>
<dbReference type="EMBL" id="JAPDRN010000049">
    <property type="protein sequence ID" value="KAJ9633152.1"/>
    <property type="molecule type" value="Genomic_DNA"/>
</dbReference>
<evidence type="ECO:0000256" key="6">
    <source>
        <dbReference type="ARBA" id="ARBA00023136"/>
    </source>
</evidence>
<accession>A0AA39CVT8</accession>
<evidence type="ECO:0000313" key="8">
    <source>
        <dbReference type="EMBL" id="KAJ9633152.1"/>
    </source>
</evidence>
<reference evidence="8" key="1">
    <citation type="submission" date="2022-10" db="EMBL/GenBank/DDBJ databases">
        <title>Culturing micro-colonial fungi from biological soil crusts in the Mojave desert and describing Neophaeococcomyces mojavensis, and introducing the new genera and species Taxawa tesnikishii.</title>
        <authorList>
            <person name="Kurbessoian T."/>
            <person name="Stajich J.E."/>
        </authorList>
    </citation>
    <scope>NUCLEOTIDE SEQUENCE</scope>
    <source>
        <strain evidence="8">TK_35</strain>
    </source>
</reference>
<dbReference type="Gene3D" id="3.40.50.300">
    <property type="entry name" value="P-loop containing nucleotide triphosphate hydrolases"/>
    <property type="match status" value="1"/>
</dbReference>
<dbReference type="InterPro" id="IPR027417">
    <property type="entry name" value="P-loop_NTPase"/>
</dbReference>
<gene>
    <name evidence="8" type="primary">virD4</name>
    <name evidence="8" type="ORF">H2204_007298</name>
</gene>
<dbReference type="PANTHER" id="PTHR37937:SF1">
    <property type="entry name" value="CONJUGATIVE TRANSFER: DNA TRANSPORT"/>
    <property type="match status" value="1"/>
</dbReference>
<dbReference type="InterPro" id="IPR051539">
    <property type="entry name" value="T4SS-coupling_protein"/>
</dbReference>
<evidence type="ECO:0000256" key="5">
    <source>
        <dbReference type="ARBA" id="ARBA00022989"/>
    </source>
</evidence>
<keyword evidence="5 7" id="KW-1133">Transmembrane helix</keyword>
<protein>
    <submittedName>
        <fullName evidence="8">Type IV secretory pathway, VirD4</fullName>
    </submittedName>
</protein>
<dbReference type="PANTHER" id="PTHR37937">
    <property type="entry name" value="CONJUGATIVE TRANSFER: DNA TRANSPORT"/>
    <property type="match status" value="1"/>
</dbReference>
<dbReference type="InterPro" id="IPR003688">
    <property type="entry name" value="TraG/VirD4"/>
</dbReference>
<comment type="caution">
    <text evidence="8">The sequence shown here is derived from an EMBL/GenBank/DDBJ whole genome shotgun (WGS) entry which is preliminary data.</text>
</comment>
<keyword evidence="3" id="KW-1003">Cell membrane</keyword>
<comment type="subcellular location">
    <subcellularLocation>
        <location evidence="1">Cell membrane</location>
        <topology evidence="1">Multi-pass membrane protein</topology>
    </subcellularLocation>
</comment>
<dbReference type="SUPFAM" id="SSF52540">
    <property type="entry name" value="P-loop containing nucleoside triphosphate hydrolases"/>
    <property type="match status" value="1"/>
</dbReference>
<sequence length="634" mass="71346">MQEYTHQLELRGRFRLVAVTHEPVYAPGDVVGHAVIVDDGERLTDLMSLADARRYLEELVREEGVEPGLENEVNLRRKAKKYLLIAIITLATLLLGFVLSGYLTLLLLGLDTKLLTWNTYYQYFHAIGQPQVAPFVGKIKWAGYLGFGLPLLVLAIVGLVVLLKKDKRSLHGDARFATGADLAKHGMFKKSGQSIVVGSHGGKLVRLDGQQFVILAAPTRSGKGVGVVIPNLLEYGESLVVLDIKQENFDLTSGWRASQGQEIYLFNPFAEDRRTHRWNPLSYVSDDPAFRVSDLMSIGAMLYPDGSEDQKFWISQARNAFIAFTLYLFENWDDERSSGFPGGQGTPTLGAVYRLSSGDGSDLKKFLKSLSERPFLSSNARSAFANMLSQADETFASILGTFKEPLNPWINPVLDKATSTNDFLLTDVRKKKMTIYIGIQPNKLAESRLIINLFFSQLINLNTKELPKSNPDLKYQCLLLMDEFTSIGKVEIIASAVSYMAGYNVRLLPIIQSMSQLDATYGREVSRTIITNHALQILYAPREQQDANDYSDMLGYTTIRKKNVTHAREKTHSFTEERRALMLPQELKAMGPDKEVFLYEGIPHPVKCDKIRYYKDRYFTSRLLPKVDVPMLDV</sequence>
<evidence type="ECO:0000256" key="4">
    <source>
        <dbReference type="ARBA" id="ARBA00022692"/>
    </source>
</evidence>
<comment type="similarity">
    <text evidence="2">Belongs to the VirD4/TraG family.</text>
</comment>
<feature type="transmembrane region" description="Helical" evidence="7">
    <location>
        <begin position="141"/>
        <end position="163"/>
    </location>
</feature>
<dbReference type="GO" id="GO:0005886">
    <property type="term" value="C:plasma membrane"/>
    <property type="evidence" value="ECO:0007669"/>
    <property type="project" value="UniProtKB-SubCell"/>
</dbReference>